<comment type="similarity">
    <text evidence="2">Belongs to the KAE1 / TsaD family. TsaB subfamily.</text>
</comment>
<evidence type="ECO:0000256" key="5">
    <source>
        <dbReference type="ARBA" id="ARBA00022694"/>
    </source>
</evidence>
<evidence type="ECO:0000256" key="2">
    <source>
        <dbReference type="ARBA" id="ARBA00010493"/>
    </source>
</evidence>
<organism evidence="8 9">
    <name type="scientific">Candidatus Erwinia haradaeae</name>
    <dbReference type="NCBI Taxonomy" id="1922217"/>
    <lineage>
        <taxon>Bacteria</taxon>
        <taxon>Pseudomonadati</taxon>
        <taxon>Pseudomonadota</taxon>
        <taxon>Gammaproteobacteria</taxon>
        <taxon>Enterobacterales</taxon>
        <taxon>Erwiniaceae</taxon>
        <taxon>Erwinia</taxon>
    </lineage>
</organism>
<dbReference type="GO" id="GO:0005829">
    <property type="term" value="C:cytosol"/>
    <property type="evidence" value="ECO:0007669"/>
    <property type="project" value="TreeGrafter"/>
</dbReference>
<dbReference type="OrthoDB" id="9809995at2"/>
<dbReference type="PANTHER" id="PTHR11735:SF11">
    <property type="entry name" value="TRNA THREONYLCARBAMOYLADENOSINE BIOSYNTHESIS PROTEIN TSAB"/>
    <property type="match status" value="1"/>
</dbReference>
<comment type="subcellular location">
    <subcellularLocation>
        <location evidence="1">Cytoplasm</location>
    </subcellularLocation>
</comment>
<evidence type="ECO:0000256" key="6">
    <source>
        <dbReference type="ARBA" id="ARBA00032446"/>
    </source>
</evidence>
<reference evidence="8 9" key="1">
    <citation type="submission" date="2019-02" db="EMBL/GenBank/DDBJ databases">
        <authorList>
            <person name="Manzano-Marin A."/>
            <person name="Manzano-Marin A."/>
        </authorList>
    </citation>
    <scope>NUCLEOTIDE SEQUENCE [LARGE SCALE GENOMIC DNA]</scope>
    <source>
        <strain evidence="8 9">ErCikochiana</strain>
    </source>
</reference>
<evidence type="ECO:0000313" key="8">
    <source>
        <dbReference type="EMBL" id="VFP83341.1"/>
    </source>
</evidence>
<gene>
    <name evidence="8" type="primary">tsaB</name>
    <name evidence="8" type="ORF">ERCIKOCA2762_591</name>
</gene>
<accession>A0A451DAH7</accession>
<dbReference type="CDD" id="cd24032">
    <property type="entry name" value="ASKHA_NBD_TsaB"/>
    <property type="match status" value="1"/>
</dbReference>
<evidence type="ECO:0000313" key="9">
    <source>
        <dbReference type="Proteomes" id="UP000294368"/>
    </source>
</evidence>
<protein>
    <recommendedName>
        <fullName evidence="3">tRNA threonylcarbamoyladenosine biosynthesis protein TsaB</fullName>
    </recommendedName>
    <alternativeName>
        <fullName evidence="6">t(6)A37 threonylcarbamoyladenosine biosynthesis protein TsaB</fullName>
    </alternativeName>
</protein>
<name>A0A451DAH7_9GAMM</name>
<dbReference type="Proteomes" id="UP000294368">
    <property type="component" value="Chromosome"/>
</dbReference>
<keyword evidence="5" id="KW-0819">tRNA processing</keyword>
<dbReference type="NCBIfam" id="TIGR03725">
    <property type="entry name" value="T6A_YeaZ"/>
    <property type="match status" value="1"/>
</dbReference>
<dbReference type="EMBL" id="LR217715">
    <property type="protein sequence ID" value="VFP83341.1"/>
    <property type="molecule type" value="Genomic_DNA"/>
</dbReference>
<dbReference type="Gene3D" id="3.30.420.40">
    <property type="match status" value="2"/>
</dbReference>
<dbReference type="InterPro" id="IPR022496">
    <property type="entry name" value="T6A_TsaB"/>
</dbReference>
<keyword evidence="4" id="KW-0963">Cytoplasm</keyword>
<dbReference type="InterPro" id="IPR043129">
    <property type="entry name" value="ATPase_NBD"/>
</dbReference>
<dbReference type="AlphaFoldDB" id="A0A451DAH7"/>
<evidence type="ECO:0000256" key="3">
    <source>
        <dbReference type="ARBA" id="ARBA00019012"/>
    </source>
</evidence>
<dbReference type="SUPFAM" id="SSF53067">
    <property type="entry name" value="Actin-like ATPase domain"/>
    <property type="match status" value="2"/>
</dbReference>
<dbReference type="InterPro" id="IPR000905">
    <property type="entry name" value="Gcp-like_dom"/>
</dbReference>
<sequence>MQILALDTTMRFCSVALSKKKQELSYVQKCSREHTQYVLPLIQDILQKGNVSLQELDILAFARGPGGFSGVRICLAIAQGLALGANIPLTGISTLKSMAQAAWRYQHAQRVLVATDAHMGEIYWAEYQRDNYGNWHGEETESLRHPTDIIKRMTLLKDQWVCIGTGWKMYPQLLKVSHLDLIITEIETSNAVDIIPLAQKTLALGYEILPRNAAPTYLRNKVC</sequence>
<dbReference type="GO" id="GO:0002949">
    <property type="term" value="P:tRNA threonylcarbamoyladenosine modification"/>
    <property type="evidence" value="ECO:0007669"/>
    <property type="project" value="InterPro"/>
</dbReference>
<evidence type="ECO:0000256" key="4">
    <source>
        <dbReference type="ARBA" id="ARBA00022490"/>
    </source>
</evidence>
<proteinExistence type="inferred from homology"/>
<feature type="domain" description="Gcp-like" evidence="7">
    <location>
        <begin position="29"/>
        <end position="129"/>
    </location>
</feature>
<dbReference type="FunFam" id="3.30.420.40:FF:000097">
    <property type="entry name" value="tRNA threonylcarbamoyladenosine biosynthesis protein TsaB"/>
    <property type="match status" value="1"/>
</dbReference>
<dbReference type="RefSeq" id="WP_157988680.1">
    <property type="nucleotide sequence ID" value="NZ_LR217715.1"/>
</dbReference>
<dbReference type="PANTHER" id="PTHR11735">
    <property type="entry name" value="TRNA N6-ADENOSINE THREONYLCARBAMOYLTRANSFERASE"/>
    <property type="match status" value="1"/>
</dbReference>
<dbReference type="Pfam" id="PF00814">
    <property type="entry name" value="TsaD"/>
    <property type="match status" value="1"/>
</dbReference>
<evidence type="ECO:0000259" key="7">
    <source>
        <dbReference type="Pfam" id="PF00814"/>
    </source>
</evidence>
<evidence type="ECO:0000256" key="1">
    <source>
        <dbReference type="ARBA" id="ARBA00004496"/>
    </source>
</evidence>